<dbReference type="OrthoDB" id="2343800at2759"/>
<dbReference type="AlphaFoldDB" id="A0A2I1ENX7"/>
<organism evidence="1 2">
    <name type="scientific">Rhizophagus irregularis</name>
    <dbReference type="NCBI Taxonomy" id="588596"/>
    <lineage>
        <taxon>Eukaryota</taxon>
        <taxon>Fungi</taxon>
        <taxon>Fungi incertae sedis</taxon>
        <taxon>Mucoromycota</taxon>
        <taxon>Glomeromycotina</taxon>
        <taxon>Glomeromycetes</taxon>
        <taxon>Glomerales</taxon>
        <taxon>Glomeraceae</taxon>
        <taxon>Rhizophagus</taxon>
    </lineage>
</organism>
<evidence type="ECO:0000313" key="1">
    <source>
        <dbReference type="EMBL" id="PKC01673.1"/>
    </source>
</evidence>
<dbReference type="VEuPathDB" id="FungiDB:RhiirFUN_022849"/>
<evidence type="ECO:0000313" key="2">
    <source>
        <dbReference type="Proteomes" id="UP000232722"/>
    </source>
</evidence>
<comment type="caution">
    <text evidence="1">The sequence shown here is derived from an EMBL/GenBank/DDBJ whole genome shotgun (WGS) entry which is preliminary data.</text>
</comment>
<proteinExistence type="predicted"/>
<name>A0A2I1ENX7_9GLOM</name>
<dbReference type="VEuPathDB" id="FungiDB:FUN_017540"/>
<accession>A0A2I1ENX7</accession>
<sequence>MNMYRLNNLSNETIATIGSVISNATEEFEEVLNQIENQGDKQQRTYNLRKYYRTIKQKIKRKGNKPKLLILRQKAKALF</sequence>
<feature type="non-terminal residue" evidence="1">
    <location>
        <position position="79"/>
    </location>
</feature>
<reference evidence="1 2" key="1">
    <citation type="submission" date="2016-04" db="EMBL/GenBank/DDBJ databases">
        <title>Genome analyses suggest a sexual origin of heterokaryosis in a supposedly ancient asexual fungus.</title>
        <authorList>
            <person name="Ropars J."/>
            <person name="Sedzielewska K."/>
            <person name="Noel J."/>
            <person name="Charron P."/>
            <person name="Farinelli L."/>
            <person name="Marton T."/>
            <person name="Kruger M."/>
            <person name="Pelin A."/>
            <person name="Brachmann A."/>
            <person name="Corradi N."/>
        </authorList>
    </citation>
    <scope>NUCLEOTIDE SEQUENCE [LARGE SCALE GENOMIC DNA]</scope>
    <source>
        <strain evidence="1 2">A5</strain>
    </source>
</reference>
<protein>
    <submittedName>
        <fullName evidence="1">Uncharacterized protein</fullName>
    </submittedName>
</protein>
<dbReference type="EMBL" id="LLXJ01001544">
    <property type="protein sequence ID" value="PKC01673.1"/>
    <property type="molecule type" value="Genomic_DNA"/>
</dbReference>
<dbReference type="Proteomes" id="UP000232722">
    <property type="component" value="Unassembled WGS sequence"/>
</dbReference>
<gene>
    <name evidence="1" type="ORF">RhiirA5_364742</name>
</gene>
<reference evidence="1 2" key="2">
    <citation type="submission" date="2017-09" db="EMBL/GenBank/DDBJ databases">
        <title>Extensive intraspecific genome diversity in a model arbuscular mycorrhizal fungus.</title>
        <authorList>
            <person name="Chen E.C."/>
            <person name="Morin E."/>
            <person name="Beaudet D."/>
            <person name="Noel J."/>
            <person name="Ndikumana S."/>
            <person name="Charron P."/>
            <person name="St-Onge C."/>
            <person name="Giorgi J."/>
            <person name="Grigoriev I.V."/>
            <person name="Roux C."/>
            <person name="Martin F.M."/>
            <person name="Corradi N."/>
        </authorList>
    </citation>
    <scope>NUCLEOTIDE SEQUENCE [LARGE SCALE GENOMIC DNA]</scope>
    <source>
        <strain evidence="1 2">A5</strain>
    </source>
</reference>